<evidence type="ECO:0000313" key="3">
    <source>
        <dbReference type="EMBL" id="MFC5469713.1"/>
    </source>
</evidence>
<dbReference type="SMART" id="SM00028">
    <property type="entry name" value="TPR"/>
    <property type="match status" value="2"/>
</dbReference>
<evidence type="ECO:0000256" key="1">
    <source>
        <dbReference type="PROSITE-ProRule" id="PRU00339"/>
    </source>
</evidence>
<dbReference type="RefSeq" id="WP_209745365.1">
    <property type="nucleotide sequence ID" value="NZ_JBHSMH010000041.1"/>
</dbReference>
<dbReference type="SUPFAM" id="SSF53448">
    <property type="entry name" value="Nucleotide-diphospho-sugar transferases"/>
    <property type="match status" value="1"/>
</dbReference>
<name>A0ABW0LVG2_9BACL</name>
<reference evidence="4" key="1">
    <citation type="journal article" date="2019" name="Int. J. Syst. Evol. Microbiol.">
        <title>The Global Catalogue of Microorganisms (GCM) 10K type strain sequencing project: providing services to taxonomists for standard genome sequencing and annotation.</title>
        <authorList>
            <consortium name="The Broad Institute Genomics Platform"/>
            <consortium name="The Broad Institute Genome Sequencing Center for Infectious Disease"/>
            <person name="Wu L."/>
            <person name="Ma J."/>
        </authorList>
    </citation>
    <scope>NUCLEOTIDE SEQUENCE [LARGE SCALE GENOMIC DNA]</scope>
    <source>
        <strain evidence="4">CCUG 57113</strain>
    </source>
</reference>
<gene>
    <name evidence="3" type="ORF">ACFPPD_13350</name>
</gene>
<proteinExistence type="predicted"/>
<dbReference type="SUPFAM" id="SSF48452">
    <property type="entry name" value="TPR-like"/>
    <property type="match status" value="1"/>
</dbReference>
<dbReference type="PANTHER" id="PTHR43685:SF2">
    <property type="entry name" value="GLYCOSYLTRANSFERASE 2-LIKE DOMAIN-CONTAINING PROTEIN"/>
    <property type="match status" value="1"/>
</dbReference>
<dbReference type="EC" id="2.4.-.-" evidence="3"/>
<keyword evidence="4" id="KW-1185">Reference proteome</keyword>
<protein>
    <submittedName>
        <fullName evidence="3">Glycosyltransferase</fullName>
        <ecNumber evidence="3">2.4.-.-</ecNumber>
    </submittedName>
</protein>
<comment type="caution">
    <text evidence="3">The sequence shown here is derived from an EMBL/GenBank/DDBJ whole genome shotgun (WGS) entry which is preliminary data.</text>
</comment>
<dbReference type="InterPro" id="IPR029044">
    <property type="entry name" value="Nucleotide-diphossugar_trans"/>
</dbReference>
<dbReference type="Gene3D" id="1.25.40.10">
    <property type="entry name" value="Tetratricopeptide repeat domain"/>
    <property type="match status" value="1"/>
</dbReference>
<organism evidence="3 4">
    <name type="scientific">Cohnella suwonensis</name>
    <dbReference type="NCBI Taxonomy" id="696072"/>
    <lineage>
        <taxon>Bacteria</taxon>
        <taxon>Bacillati</taxon>
        <taxon>Bacillota</taxon>
        <taxon>Bacilli</taxon>
        <taxon>Bacillales</taxon>
        <taxon>Paenibacillaceae</taxon>
        <taxon>Cohnella</taxon>
    </lineage>
</organism>
<dbReference type="PANTHER" id="PTHR43685">
    <property type="entry name" value="GLYCOSYLTRANSFERASE"/>
    <property type="match status" value="1"/>
</dbReference>
<feature type="repeat" description="TPR" evidence="1">
    <location>
        <begin position="303"/>
        <end position="336"/>
    </location>
</feature>
<dbReference type="Gene3D" id="3.90.550.10">
    <property type="entry name" value="Spore Coat Polysaccharide Biosynthesis Protein SpsA, Chain A"/>
    <property type="match status" value="1"/>
</dbReference>
<dbReference type="PROSITE" id="PS50005">
    <property type="entry name" value="TPR"/>
    <property type="match status" value="1"/>
</dbReference>
<feature type="domain" description="Glycosyltransferase 2-like" evidence="2">
    <location>
        <begin position="1"/>
        <end position="152"/>
    </location>
</feature>
<evidence type="ECO:0000259" key="2">
    <source>
        <dbReference type="Pfam" id="PF00535"/>
    </source>
</evidence>
<keyword evidence="3" id="KW-0328">Glycosyltransferase</keyword>
<keyword evidence="3" id="KW-0808">Transferase</keyword>
<dbReference type="InterPro" id="IPR019734">
    <property type="entry name" value="TPR_rpt"/>
</dbReference>
<dbReference type="InterPro" id="IPR001173">
    <property type="entry name" value="Glyco_trans_2-like"/>
</dbReference>
<sequence length="373" mass="42681">MPVYNNERFVGQAIESVLRQTYRELELIVVDDGSADGTLQEIESYREISEIPFKIIRHEINQGVSAAKNSGIRQSQGEFLAFAASDDLQKPERIERTVEELIRHPDLDMVFFDCEMVDEENRPLQRRKGYPEGMNAENALLFQLQRNHLWSGLVLLRKTPDIWFDTSLPNAVDYELFMRLLTHGYTLKILDESLMWYRVHQHNISGDGRVSKQSVKSILRRLDLDHLLEEMAEQFTEAEAQVAVASAALSADLPEKALQYTNHLARDSVEGGFIAGVSWFRLGDYGKSLSAFQQAESHAPEDAALINNIGVLLAVANRTEEAEKHFQRALTLREGYLDAAHNLKISESRDSMTYRITEKPLRPNFIHIYNYKL</sequence>
<dbReference type="GO" id="GO:0016757">
    <property type="term" value="F:glycosyltransferase activity"/>
    <property type="evidence" value="ECO:0007669"/>
    <property type="project" value="UniProtKB-KW"/>
</dbReference>
<dbReference type="Proteomes" id="UP001596105">
    <property type="component" value="Unassembled WGS sequence"/>
</dbReference>
<dbReference type="EMBL" id="JBHSMH010000041">
    <property type="protein sequence ID" value="MFC5469713.1"/>
    <property type="molecule type" value="Genomic_DNA"/>
</dbReference>
<evidence type="ECO:0000313" key="4">
    <source>
        <dbReference type="Proteomes" id="UP001596105"/>
    </source>
</evidence>
<accession>A0ABW0LVG2</accession>
<dbReference type="Pfam" id="PF00535">
    <property type="entry name" value="Glycos_transf_2"/>
    <property type="match status" value="1"/>
</dbReference>
<dbReference type="InterPro" id="IPR011990">
    <property type="entry name" value="TPR-like_helical_dom_sf"/>
</dbReference>
<dbReference type="InterPro" id="IPR050834">
    <property type="entry name" value="Glycosyltransf_2"/>
</dbReference>
<keyword evidence="1" id="KW-0802">TPR repeat</keyword>